<dbReference type="GO" id="GO:0003824">
    <property type="term" value="F:catalytic activity"/>
    <property type="evidence" value="ECO:0007669"/>
    <property type="project" value="InterPro"/>
</dbReference>
<comment type="caution">
    <text evidence="1">The sequence shown here is derived from an EMBL/GenBank/DDBJ whole genome shotgun (WGS) entry which is preliminary data.</text>
</comment>
<evidence type="ECO:0000313" key="1">
    <source>
        <dbReference type="EMBL" id="KAK7075647.1"/>
    </source>
</evidence>
<keyword evidence="2" id="KW-1185">Reference proteome</keyword>
<dbReference type="PANTHER" id="PTHR47705:SF1">
    <property type="entry name" value="PNP_UDP_1 DOMAIN-CONTAINING PROTEIN"/>
    <property type="match status" value="1"/>
</dbReference>
<protein>
    <recommendedName>
        <fullName evidence="3">Nucleoside phosphorylase domain-containing protein</fullName>
    </recommendedName>
</protein>
<gene>
    <name evidence="1" type="ORF">SK128_011637</name>
</gene>
<accession>A0AAN8X337</accession>
<dbReference type="AlphaFoldDB" id="A0AAN8X337"/>
<dbReference type="EMBL" id="JAXCGZ010010310">
    <property type="protein sequence ID" value="KAK7075647.1"/>
    <property type="molecule type" value="Genomic_DNA"/>
</dbReference>
<organism evidence="1 2">
    <name type="scientific">Halocaridina rubra</name>
    <name type="common">Hawaiian red shrimp</name>
    <dbReference type="NCBI Taxonomy" id="373956"/>
    <lineage>
        <taxon>Eukaryota</taxon>
        <taxon>Metazoa</taxon>
        <taxon>Ecdysozoa</taxon>
        <taxon>Arthropoda</taxon>
        <taxon>Crustacea</taxon>
        <taxon>Multicrustacea</taxon>
        <taxon>Malacostraca</taxon>
        <taxon>Eumalacostraca</taxon>
        <taxon>Eucarida</taxon>
        <taxon>Decapoda</taxon>
        <taxon>Pleocyemata</taxon>
        <taxon>Caridea</taxon>
        <taxon>Atyoidea</taxon>
        <taxon>Atyidae</taxon>
        <taxon>Halocaridina</taxon>
    </lineage>
</organism>
<evidence type="ECO:0000313" key="2">
    <source>
        <dbReference type="Proteomes" id="UP001381693"/>
    </source>
</evidence>
<reference evidence="1 2" key="1">
    <citation type="submission" date="2023-11" db="EMBL/GenBank/DDBJ databases">
        <title>Halocaridina rubra genome assembly.</title>
        <authorList>
            <person name="Smith C."/>
        </authorList>
    </citation>
    <scope>NUCLEOTIDE SEQUENCE [LARGE SCALE GENOMIC DNA]</scope>
    <source>
        <strain evidence="1">EP-1</strain>
        <tissue evidence="1">Whole</tissue>
    </source>
</reference>
<dbReference type="SUPFAM" id="SSF53167">
    <property type="entry name" value="Purine and uridine phosphorylases"/>
    <property type="match status" value="1"/>
</dbReference>
<dbReference type="PANTHER" id="PTHR47705">
    <property type="entry name" value="AGAP000321-PA"/>
    <property type="match status" value="1"/>
</dbReference>
<proteinExistence type="predicted"/>
<evidence type="ECO:0008006" key="3">
    <source>
        <dbReference type="Google" id="ProtNLM"/>
    </source>
</evidence>
<dbReference type="InterPro" id="IPR035994">
    <property type="entry name" value="Nucleoside_phosphorylase_sf"/>
</dbReference>
<sequence length="329" mass="36089">MPTIQSNKQPTIAIITAHYSEKLAVDTMIENQETFVRYTTVGESNIYTLGNIGAHRVVCTKLPTVGHDRSASIAAGNTTTRLLGTFQKVEYVFLVGSAGGVPHYTDYHKHVRLGDVVVAAPPEGQRFIYMYCDGAKVLENGAYEFETKSWGPPDLNLQNIALKLKEQGEEKDGPTPWVQYMSVGSAKLAAQEMDFSRPGEDTDKLYMSIGGSDVIEVSHPVAPEGSENVRDPNNPRIHLGAIASGRCVVGNDQTRQDFASQLSVLAYDQEFDAVVESVYGNRKDHYILIRGICDYNDGTRNKEWQPYAALAAASFMKAIICGMDAPTDV</sequence>
<name>A0AAN8X337_HALRR</name>
<dbReference type="Proteomes" id="UP001381693">
    <property type="component" value="Unassembled WGS sequence"/>
</dbReference>
<dbReference type="GO" id="GO:0009116">
    <property type="term" value="P:nucleoside metabolic process"/>
    <property type="evidence" value="ECO:0007669"/>
    <property type="project" value="InterPro"/>
</dbReference>
<dbReference type="Gene3D" id="3.40.50.1580">
    <property type="entry name" value="Nucleoside phosphorylase domain"/>
    <property type="match status" value="1"/>
</dbReference>